<dbReference type="Gene3D" id="1.10.10.10">
    <property type="entry name" value="Winged helix-like DNA-binding domain superfamily/Winged helix DNA-binding domain"/>
    <property type="match status" value="1"/>
</dbReference>
<dbReference type="Pfam" id="PF08220">
    <property type="entry name" value="HTH_DeoR"/>
    <property type="match status" value="1"/>
</dbReference>
<keyword evidence="2" id="KW-0805">Transcription regulation</keyword>
<evidence type="ECO:0000256" key="1">
    <source>
        <dbReference type="ARBA" id="ARBA00022491"/>
    </source>
</evidence>
<dbReference type="InterPro" id="IPR036388">
    <property type="entry name" value="WH-like_DNA-bd_sf"/>
</dbReference>
<accession>A0A1M4W498</accession>
<evidence type="ECO:0000256" key="4">
    <source>
        <dbReference type="ARBA" id="ARBA00023163"/>
    </source>
</evidence>
<dbReference type="OrthoDB" id="9814815at2"/>
<proteinExistence type="predicted"/>
<dbReference type="SMART" id="SM00420">
    <property type="entry name" value="HTH_DEOR"/>
    <property type="match status" value="1"/>
</dbReference>
<dbReference type="PROSITE" id="PS00894">
    <property type="entry name" value="HTH_DEOR_1"/>
    <property type="match status" value="1"/>
</dbReference>
<dbReference type="GO" id="GO:0003700">
    <property type="term" value="F:DNA-binding transcription factor activity"/>
    <property type="evidence" value="ECO:0007669"/>
    <property type="project" value="InterPro"/>
</dbReference>
<dbReference type="Proteomes" id="UP000184485">
    <property type="component" value="Unassembled WGS sequence"/>
</dbReference>
<dbReference type="InterPro" id="IPR036390">
    <property type="entry name" value="WH_DNA-bd_sf"/>
</dbReference>
<dbReference type="SMART" id="SM01134">
    <property type="entry name" value="DeoRC"/>
    <property type="match status" value="1"/>
</dbReference>
<dbReference type="InterPro" id="IPR014036">
    <property type="entry name" value="DeoR-like_C"/>
</dbReference>
<evidence type="ECO:0000256" key="3">
    <source>
        <dbReference type="ARBA" id="ARBA00023125"/>
    </source>
</evidence>
<dbReference type="PROSITE" id="PS51000">
    <property type="entry name" value="HTH_DEOR_2"/>
    <property type="match status" value="1"/>
</dbReference>
<keyword evidence="7" id="KW-1185">Reference proteome</keyword>
<protein>
    <submittedName>
        <fullName evidence="6">Transcriptional regulator, DeoR family</fullName>
    </submittedName>
</protein>
<dbReference type="PANTHER" id="PTHR30363:SF4">
    <property type="entry name" value="GLYCEROL-3-PHOSPHATE REGULON REPRESSOR"/>
    <property type="match status" value="1"/>
</dbReference>
<dbReference type="GO" id="GO:0003677">
    <property type="term" value="F:DNA binding"/>
    <property type="evidence" value="ECO:0007669"/>
    <property type="project" value="UniProtKB-KW"/>
</dbReference>
<name>A0A1M4W498_9HYPH</name>
<dbReference type="SUPFAM" id="SSF100950">
    <property type="entry name" value="NagB/RpiA/CoA transferase-like"/>
    <property type="match status" value="1"/>
</dbReference>
<evidence type="ECO:0000313" key="6">
    <source>
        <dbReference type="EMBL" id="SHE76046.1"/>
    </source>
</evidence>
<dbReference type="SUPFAM" id="SSF46785">
    <property type="entry name" value="Winged helix' DNA-binding domain"/>
    <property type="match status" value="1"/>
</dbReference>
<dbReference type="AlphaFoldDB" id="A0A1M4W498"/>
<gene>
    <name evidence="6" type="ORF">SAMN02745157_0875</name>
</gene>
<evidence type="ECO:0000313" key="7">
    <source>
        <dbReference type="Proteomes" id="UP000184485"/>
    </source>
</evidence>
<keyword evidence="4" id="KW-0804">Transcription</keyword>
<dbReference type="InterPro" id="IPR001034">
    <property type="entry name" value="DeoR_HTH"/>
</dbReference>
<dbReference type="InterPro" id="IPR018356">
    <property type="entry name" value="Tscrpt_reg_HTH_DeoR_CS"/>
</dbReference>
<evidence type="ECO:0000259" key="5">
    <source>
        <dbReference type="PROSITE" id="PS51000"/>
    </source>
</evidence>
<evidence type="ECO:0000256" key="2">
    <source>
        <dbReference type="ARBA" id="ARBA00023015"/>
    </source>
</evidence>
<organism evidence="6 7">
    <name type="scientific">Kaistia soli DSM 19436</name>
    <dbReference type="NCBI Taxonomy" id="1122133"/>
    <lineage>
        <taxon>Bacteria</taxon>
        <taxon>Pseudomonadati</taxon>
        <taxon>Pseudomonadota</taxon>
        <taxon>Alphaproteobacteria</taxon>
        <taxon>Hyphomicrobiales</taxon>
        <taxon>Kaistiaceae</taxon>
        <taxon>Kaistia</taxon>
    </lineage>
</organism>
<dbReference type="EMBL" id="FQUP01000001">
    <property type="protein sequence ID" value="SHE76046.1"/>
    <property type="molecule type" value="Genomic_DNA"/>
</dbReference>
<sequence>MLTSERKRHILEILKREGRVVAKAVSLELGLSEDTIRRDLRELAAEGLLQRVHGGALPASPGVADFATRQAIGLDGKRAIGRAAAAMIEDGQVVILDGGTTALEVARHLRPGLRATIITHAPSTALALMPHQGVEVIIIGGRLFRHSIVAVGAIAAEQIARIRADIYFLGVTGIHAEAGLTTGDIEEAAIKRQLMGQAAETIALASSEKIGAVSPFLVAPITALAGMIVESGQDRATLASFARAGIAVTEA</sequence>
<feature type="domain" description="HTH deoR-type" evidence="5">
    <location>
        <begin position="3"/>
        <end position="58"/>
    </location>
</feature>
<dbReference type="Gene3D" id="3.40.50.1360">
    <property type="match status" value="1"/>
</dbReference>
<dbReference type="PANTHER" id="PTHR30363">
    <property type="entry name" value="HTH-TYPE TRANSCRIPTIONAL REGULATOR SRLR-RELATED"/>
    <property type="match status" value="1"/>
</dbReference>
<dbReference type="PRINTS" id="PR00037">
    <property type="entry name" value="HTHLACR"/>
</dbReference>
<dbReference type="Pfam" id="PF00455">
    <property type="entry name" value="DeoRC"/>
    <property type="match status" value="1"/>
</dbReference>
<dbReference type="InterPro" id="IPR050313">
    <property type="entry name" value="Carb_Metab_HTH_regulators"/>
</dbReference>
<reference evidence="6 7" key="1">
    <citation type="submission" date="2016-11" db="EMBL/GenBank/DDBJ databases">
        <authorList>
            <person name="Jaros S."/>
            <person name="Januszkiewicz K."/>
            <person name="Wedrychowicz H."/>
        </authorList>
    </citation>
    <scope>NUCLEOTIDE SEQUENCE [LARGE SCALE GENOMIC DNA]</scope>
    <source>
        <strain evidence="6 7">DSM 19436</strain>
    </source>
</reference>
<keyword evidence="1" id="KW-0678">Repressor</keyword>
<dbReference type="InterPro" id="IPR037171">
    <property type="entry name" value="NagB/RpiA_transferase-like"/>
</dbReference>
<dbReference type="STRING" id="1122133.SAMN02745157_0875"/>
<keyword evidence="3" id="KW-0238">DNA-binding</keyword>